<keyword evidence="2" id="KW-1185">Reference proteome</keyword>
<dbReference type="EMBL" id="CP040871">
    <property type="protein sequence ID" value="QDA58552.1"/>
    <property type="molecule type" value="Genomic_DNA"/>
</dbReference>
<accession>A0A5B7ZXK6</accession>
<reference evidence="1 2" key="1">
    <citation type="submission" date="2019-06" db="EMBL/GenBank/DDBJ databases">
        <title>Thermomonas aquatica sp. nov., isolated from an industrial wastewater treatment plant.</title>
        <authorList>
            <person name="Jeon J.H."/>
            <person name="Park D.-S."/>
        </authorList>
    </citation>
    <scope>NUCLEOTIDE SEQUENCE [LARGE SCALE GENOMIC DNA]</scope>
    <source>
        <strain evidence="1 2">SY21</strain>
    </source>
</reference>
<organism evidence="1 2">
    <name type="scientific">Thermomonas aquatica</name>
    <dbReference type="NCBI Taxonomy" id="2202149"/>
    <lineage>
        <taxon>Bacteria</taxon>
        <taxon>Pseudomonadati</taxon>
        <taxon>Pseudomonadota</taxon>
        <taxon>Gammaproteobacteria</taxon>
        <taxon>Lysobacterales</taxon>
        <taxon>Lysobacteraceae</taxon>
        <taxon>Thermomonas</taxon>
    </lineage>
</organism>
<proteinExistence type="predicted"/>
<dbReference type="PANTHER" id="PTHR35841">
    <property type="entry name" value="PHOSPHONATES-BINDING PERIPLASMIC PROTEIN"/>
    <property type="match status" value="1"/>
</dbReference>
<evidence type="ECO:0000313" key="2">
    <source>
        <dbReference type="Proteomes" id="UP000308149"/>
    </source>
</evidence>
<dbReference type="OrthoDB" id="225238at2"/>
<dbReference type="AlphaFoldDB" id="A0A5B7ZXK6"/>
<sequence>MAWVPSAQAQDAAPAQPLDDDASVLVLGRVSDDPKSHYDQLKPLLDYVVPRLAGVGIRSGRILMAKDLQQMTSYLRRGQVDWINETAGNAGLLERRGVAKAFLVTEREGATRYHSVFFVRRDSPVQTLADLAGRSVAFQNPYSTSAYYLPAARLLDEGMKLEVLLSPMDKPVPGAVGYLFARTELNITTWVHKRLVDAGVFSNLDWANPQRMPPSFAQDFRIIGATEDVPRALMLTRKGMDPKVEARLREVLMEASTDPDAGEVLRRFIGTSRFVPIADEDRRALDKLGIGVARVRAEVE</sequence>
<dbReference type="Pfam" id="PF12974">
    <property type="entry name" value="Phosphonate-bd"/>
    <property type="match status" value="1"/>
</dbReference>
<dbReference type="Gene3D" id="3.40.190.10">
    <property type="entry name" value="Periplasmic binding protein-like II"/>
    <property type="match status" value="2"/>
</dbReference>
<name>A0A5B7ZXK6_9GAMM</name>
<protein>
    <submittedName>
        <fullName evidence="1">Phosphate/phosphite/phosphonate ABC transporter substrate-binding protein</fullName>
    </submittedName>
</protein>
<gene>
    <name evidence="1" type="ORF">FHQ07_12365</name>
</gene>
<dbReference type="KEGG" id="thes:FHQ07_12365"/>
<dbReference type="PANTHER" id="PTHR35841:SF1">
    <property type="entry name" value="PHOSPHONATES-BINDING PERIPLASMIC PROTEIN"/>
    <property type="match status" value="1"/>
</dbReference>
<dbReference type="Proteomes" id="UP000308149">
    <property type="component" value="Chromosome"/>
</dbReference>
<evidence type="ECO:0000313" key="1">
    <source>
        <dbReference type="EMBL" id="QDA58552.1"/>
    </source>
</evidence>
<dbReference type="SUPFAM" id="SSF53850">
    <property type="entry name" value="Periplasmic binding protein-like II"/>
    <property type="match status" value="1"/>
</dbReference>